<dbReference type="OrthoDB" id="9792792at2"/>
<name>A0A2S8GSZ0_9BACT</name>
<dbReference type="AlphaFoldDB" id="A0A2S8GSZ0"/>
<dbReference type="GO" id="GO:0005737">
    <property type="term" value="C:cytoplasm"/>
    <property type="evidence" value="ECO:0007669"/>
    <property type="project" value="TreeGrafter"/>
</dbReference>
<comment type="subunit">
    <text evidence="2">Homohexamer.</text>
</comment>
<dbReference type="SUPFAM" id="SSF102705">
    <property type="entry name" value="NIF3 (NGG1p interacting factor 3)-like"/>
    <property type="match status" value="1"/>
</dbReference>
<keyword evidence="4 5" id="KW-0479">Metal-binding</keyword>
<proteinExistence type="inferred from homology"/>
<feature type="binding site" evidence="5">
    <location>
        <position position="232"/>
    </location>
    <ligand>
        <name>a divalent metal cation</name>
        <dbReference type="ChEBI" id="CHEBI:60240"/>
        <label>1</label>
    </ligand>
</feature>
<evidence type="ECO:0000256" key="5">
    <source>
        <dbReference type="PIRSR" id="PIRSR602678-1"/>
    </source>
</evidence>
<dbReference type="NCBIfam" id="TIGR00486">
    <property type="entry name" value="YbgI_SA1388"/>
    <property type="match status" value="1"/>
</dbReference>
<gene>
    <name evidence="6" type="ORF">C5Y93_02460</name>
</gene>
<dbReference type="Pfam" id="PF01784">
    <property type="entry name" value="DUF34_NIF3"/>
    <property type="match status" value="1"/>
</dbReference>
<evidence type="ECO:0000256" key="1">
    <source>
        <dbReference type="ARBA" id="ARBA00006964"/>
    </source>
</evidence>
<reference evidence="6 7" key="1">
    <citation type="submission" date="2018-02" db="EMBL/GenBank/DDBJ databases">
        <title>Comparative genomes isolates from brazilian mangrove.</title>
        <authorList>
            <person name="Araujo J.E."/>
            <person name="Taketani R.G."/>
            <person name="Silva M.C.P."/>
            <person name="Loureco M.V."/>
            <person name="Andreote F.D."/>
        </authorList>
    </citation>
    <scope>NUCLEOTIDE SEQUENCE [LARGE SCALE GENOMIC DNA]</scope>
    <source>
        <strain evidence="6 7">Nap-Phe MGV</strain>
    </source>
</reference>
<protein>
    <recommendedName>
        <fullName evidence="3">GTP cyclohydrolase 1 type 2 homolog</fullName>
    </recommendedName>
</protein>
<evidence type="ECO:0000256" key="3">
    <source>
        <dbReference type="ARBA" id="ARBA00022112"/>
    </source>
</evidence>
<feature type="binding site" evidence="5">
    <location>
        <position position="236"/>
    </location>
    <ligand>
        <name>a divalent metal cation</name>
        <dbReference type="ChEBI" id="CHEBI:60240"/>
        <label>1</label>
    </ligand>
</feature>
<dbReference type="InterPro" id="IPR036069">
    <property type="entry name" value="DUF34/NIF3_sf"/>
</dbReference>
<comment type="similarity">
    <text evidence="1">Belongs to the GTP cyclohydrolase I type 2/NIF3 family.</text>
</comment>
<dbReference type="Proteomes" id="UP000237819">
    <property type="component" value="Unassembled WGS sequence"/>
</dbReference>
<feature type="binding site" evidence="5">
    <location>
        <position position="109"/>
    </location>
    <ligand>
        <name>a divalent metal cation</name>
        <dbReference type="ChEBI" id="CHEBI:60240"/>
        <label>1</label>
    </ligand>
</feature>
<dbReference type="GO" id="GO:0046872">
    <property type="term" value="F:metal ion binding"/>
    <property type="evidence" value="ECO:0007669"/>
    <property type="project" value="UniProtKB-KW"/>
</dbReference>
<dbReference type="PANTHER" id="PTHR13799">
    <property type="entry name" value="NGG1 INTERACTING FACTOR 3"/>
    <property type="match status" value="1"/>
</dbReference>
<sequence>MNASLPITVDQLCRHLDQFAPTALAESWDNVGLLVGDRAAQVDKLMTCLTITPEVVEEALISDASMIVSHHPLPFRALKRITADDTVGRMLLRLITAGVAIYSPHTGFDSAAYGINQQLAAGLGFSQIAPLKPCDDPNLAPLGSGRYGKLSAPLTLGKFAAAVRDFLKIDYVQAVGDAGQTVAQPAVACGAAGEFLGTAIAKGCDCLLLGETNFHTSLEAKAQGVALVLVGHYASERFAVETLADQLAEEFPDLKCWASERETDPIKLFS</sequence>
<feature type="binding site" evidence="5">
    <location>
        <position position="71"/>
    </location>
    <ligand>
        <name>a divalent metal cation</name>
        <dbReference type="ChEBI" id="CHEBI:60240"/>
        <label>1</label>
    </ligand>
</feature>
<dbReference type="PANTHER" id="PTHR13799:SF14">
    <property type="entry name" value="GTP CYCLOHYDROLASE 1 TYPE 2 HOMOLOG"/>
    <property type="match status" value="1"/>
</dbReference>
<evidence type="ECO:0000256" key="4">
    <source>
        <dbReference type="ARBA" id="ARBA00022723"/>
    </source>
</evidence>
<organism evidence="6 7">
    <name type="scientific">Blastopirellula marina</name>
    <dbReference type="NCBI Taxonomy" id="124"/>
    <lineage>
        <taxon>Bacteria</taxon>
        <taxon>Pseudomonadati</taxon>
        <taxon>Planctomycetota</taxon>
        <taxon>Planctomycetia</taxon>
        <taxon>Pirellulales</taxon>
        <taxon>Pirellulaceae</taxon>
        <taxon>Blastopirellula</taxon>
    </lineage>
</organism>
<dbReference type="FunFam" id="3.40.1390.30:FF:000001">
    <property type="entry name" value="GTP cyclohydrolase 1 type 2"/>
    <property type="match status" value="1"/>
</dbReference>
<dbReference type="EMBL" id="PUHZ01000004">
    <property type="protein sequence ID" value="PQO47542.1"/>
    <property type="molecule type" value="Genomic_DNA"/>
</dbReference>
<feature type="binding site" evidence="5">
    <location>
        <position position="70"/>
    </location>
    <ligand>
        <name>a divalent metal cation</name>
        <dbReference type="ChEBI" id="CHEBI:60240"/>
        <label>1</label>
    </ligand>
</feature>
<dbReference type="RefSeq" id="WP_105333804.1">
    <property type="nucleotide sequence ID" value="NZ_PUHZ01000004.1"/>
</dbReference>
<dbReference type="Gene3D" id="3.40.1390.30">
    <property type="entry name" value="NIF3 (NGG1p interacting factor 3)-like"/>
    <property type="match status" value="2"/>
</dbReference>
<accession>A0A2S8GSZ0</accession>
<comment type="caution">
    <text evidence="6">The sequence shown here is derived from an EMBL/GenBank/DDBJ whole genome shotgun (WGS) entry which is preliminary data.</text>
</comment>
<evidence type="ECO:0000313" key="7">
    <source>
        <dbReference type="Proteomes" id="UP000237819"/>
    </source>
</evidence>
<evidence type="ECO:0000313" key="6">
    <source>
        <dbReference type="EMBL" id="PQO47542.1"/>
    </source>
</evidence>
<evidence type="ECO:0000256" key="2">
    <source>
        <dbReference type="ARBA" id="ARBA00011643"/>
    </source>
</evidence>
<dbReference type="InterPro" id="IPR002678">
    <property type="entry name" value="DUF34/NIF3"/>
</dbReference>